<dbReference type="Gene3D" id="3.40.50.2000">
    <property type="entry name" value="Glycogen Phosphorylase B"/>
    <property type="match status" value="2"/>
</dbReference>
<sequence>MENRKEEMSSTKKTHGRVLLLPYPSQGHINPMHQFAKRLVSKGLKATIIVTNFISKSLKLSANSPIAVETISDGYDDTGFSGADSIETYLKNLEVIGSLSLAELIKKLNNTNPHHPINCLVYDAFLPWALDLVVKSFEGIVTASFFTQACCVNSIYYHVQRDLLRFPTPHDEPCVSVPGVPCLEPQDLPSFFYVPSEYPAYMELVVNQFSNVDKADWILVNTFKELEVEVVEWMETIFPLRTIGPTIPLMYLDKRIDDDKEYDINLYDVDGTICMNWLNQKPHGSVIYASFGSMANLSAEQTEELSYALKQVRNDPNNNNNNNKYYFLWVVRTPLEQNKLPRDFQQEMSQKGNLFIKWSPQLKVLAHEALGCFVTHCGWNSTLEALCLGVPMVGVPQWTDQPMDAKLVEDYWRVGVRARVDDHDTLRISRREEIERCVREVVEGERGREMKREALKWRSLAKEAVSVGGSTDRNIDEFIDKLVRHG</sequence>
<dbReference type="CDD" id="cd03784">
    <property type="entry name" value="GT1_Gtf-like"/>
    <property type="match status" value="1"/>
</dbReference>
<dbReference type="EMBL" id="JBBNAE010000002">
    <property type="protein sequence ID" value="KAK9146167.1"/>
    <property type="molecule type" value="Genomic_DNA"/>
</dbReference>
<dbReference type="Pfam" id="PF00201">
    <property type="entry name" value="UDPGT"/>
    <property type="match status" value="1"/>
</dbReference>
<name>A0AAP0PJE2_9MAGN</name>
<evidence type="ECO:0000256" key="1">
    <source>
        <dbReference type="ARBA" id="ARBA00009995"/>
    </source>
</evidence>
<dbReference type="GO" id="GO:0080043">
    <property type="term" value="F:quercetin 3-O-glucosyltransferase activity"/>
    <property type="evidence" value="ECO:0007669"/>
    <property type="project" value="TreeGrafter"/>
</dbReference>
<evidence type="ECO:0000256" key="5">
    <source>
        <dbReference type="RuleBase" id="RU362057"/>
    </source>
</evidence>
<comment type="similarity">
    <text evidence="1 4">Belongs to the UDP-glycosyltransferase family.</text>
</comment>
<organism evidence="6 7">
    <name type="scientific">Stephania japonica</name>
    <dbReference type="NCBI Taxonomy" id="461633"/>
    <lineage>
        <taxon>Eukaryota</taxon>
        <taxon>Viridiplantae</taxon>
        <taxon>Streptophyta</taxon>
        <taxon>Embryophyta</taxon>
        <taxon>Tracheophyta</taxon>
        <taxon>Spermatophyta</taxon>
        <taxon>Magnoliopsida</taxon>
        <taxon>Ranunculales</taxon>
        <taxon>Menispermaceae</taxon>
        <taxon>Menispermoideae</taxon>
        <taxon>Cissampelideae</taxon>
        <taxon>Stephania</taxon>
    </lineage>
</organism>
<evidence type="ECO:0000256" key="2">
    <source>
        <dbReference type="ARBA" id="ARBA00022676"/>
    </source>
</evidence>
<keyword evidence="3 4" id="KW-0808">Transferase</keyword>
<dbReference type="InterPro" id="IPR002213">
    <property type="entry name" value="UDP_glucos_trans"/>
</dbReference>
<dbReference type="SUPFAM" id="SSF53756">
    <property type="entry name" value="UDP-Glycosyltransferase/glycogen phosphorylase"/>
    <property type="match status" value="1"/>
</dbReference>
<keyword evidence="2 4" id="KW-0328">Glycosyltransferase</keyword>
<dbReference type="GO" id="GO:0080044">
    <property type="term" value="F:quercetin 7-O-glucosyltransferase activity"/>
    <property type="evidence" value="ECO:0007669"/>
    <property type="project" value="TreeGrafter"/>
</dbReference>
<evidence type="ECO:0000313" key="6">
    <source>
        <dbReference type="EMBL" id="KAK9146167.1"/>
    </source>
</evidence>
<dbReference type="EC" id="2.4.1.-" evidence="5"/>
<keyword evidence="7" id="KW-1185">Reference proteome</keyword>
<dbReference type="Proteomes" id="UP001417504">
    <property type="component" value="Unassembled WGS sequence"/>
</dbReference>
<evidence type="ECO:0000313" key="7">
    <source>
        <dbReference type="Proteomes" id="UP001417504"/>
    </source>
</evidence>
<proteinExistence type="inferred from homology"/>
<dbReference type="FunFam" id="3.40.50.2000:FF:000019">
    <property type="entry name" value="Glycosyltransferase"/>
    <property type="match status" value="1"/>
</dbReference>
<reference evidence="6 7" key="1">
    <citation type="submission" date="2024-01" db="EMBL/GenBank/DDBJ databases">
        <title>Genome assemblies of Stephania.</title>
        <authorList>
            <person name="Yang L."/>
        </authorList>
    </citation>
    <scope>NUCLEOTIDE SEQUENCE [LARGE SCALE GENOMIC DNA]</scope>
    <source>
        <strain evidence="6">QJT</strain>
        <tissue evidence="6">Leaf</tissue>
    </source>
</reference>
<dbReference type="AlphaFoldDB" id="A0AAP0PJE2"/>
<dbReference type="FunFam" id="3.40.50.2000:FF:000057">
    <property type="entry name" value="Glycosyltransferase"/>
    <property type="match status" value="1"/>
</dbReference>
<gene>
    <name evidence="6" type="ORF">Sjap_006070</name>
</gene>
<dbReference type="PANTHER" id="PTHR11926">
    <property type="entry name" value="GLUCOSYL/GLUCURONOSYL TRANSFERASES"/>
    <property type="match status" value="1"/>
</dbReference>
<evidence type="ECO:0000256" key="4">
    <source>
        <dbReference type="RuleBase" id="RU003718"/>
    </source>
</evidence>
<dbReference type="PROSITE" id="PS00375">
    <property type="entry name" value="UDPGT"/>
    <property type="match status" value="1"/>
</dbReference>
<protein>
    <recommendedName>
        <fullName evidence="5">Glycosyltransferase</fullName>
        <ecNumber evidence="5">2.4.1.-</ecNumber>
    </recommendedName>
</protein>
<evidence type="ECO:0000256" key="3">
    <source>
        <dbReference type="ARBA" id="ARBA00022679"/>
    </source>
</evidence>
<dbReference type="InterPro" id="IPR035595">
    <property type="entry name" value="UDP_glycos_trans_CS"/>
</dbReference>
<comment type="caution">
    <text evidence="6">The sequence shown here is derived from an EMBL/GenBank/DDBJ whole genome shotgun (WGS) entry which is preliminary data.</text>
</comment>
<accession>A0AAP0PJE2</accession>
<dbReference type="PANTHER" id="PTHR11926:SF1553">
    <property type="entry name" value="GLYCOSYLTRANSFERASE"/>
    <property type="match status" value="1"/>
</dbReference>